<keyword evidence="1" id="KW-1133">Transmembrane helix</keyword>
<proteinExistence type="predicted"/>
<feature type="transmembrane region" description="Helical" evidence="1">
    <location>
        <begin position="71"/>
        <end position="95"/>
    </location>
</feature>
<evidence type="ECO:0000313" key="2">
    <source>
        <dbReference type="EnsemblPlants" id="LPERR04G19260.1"/>
    </source>
</evidence>
<reference evidence="3" key="2">
    <citation type="submission" date="2013-12" db="EMBL/GenBank/DDBJ databases">
        <authorList>
            <person name="Yu Y."/>
            <person name="Lee S."/>
            <person name="de Baynast K."/>
            <person name="Wissotski M."/>
            <person name="Liu L."/>
            <person name="Talag J."/>
            <person name="Goicoechea J."/>
            <person name="Angelova A."/>
            <person name="Jetty R."/>
            <person name="Kudrna D."/>
            <person name="Golser W."/>
            <person name="Rivera L."/>
            <person name="Zhang J."/>
            <person name="Wing R."/>
        </authorList>
    </citation>
    <scope>NUCLEOTIDE SEQUENCE</scope>
</reference>
<accession>A0A0D9W8T8</accession>
<reference evidence="2" key="3">
    <citation type="submission" date="2015-04" db="UniProtKB">
        <authorList>
            <consortium name="EnsemblPlants"/>
        </authorList>
    </citation>
    <scope>IDENTIFICATION</scope>
</reference>
<organism evidence="2 3">
    <name type="scientific">Leersia perrieri</name>
    <dbReference type="NCBI Taxonomy" id="77586"/>
    <lineage>
        <taxon>Eukaryota</taxon>
        <taxon>Viridiplantae</taxon>
        <taxon>Streptophyta</taxon>
        <taxon>Embryophyta</taxon>
        <taxon>Tracheophyta</taxon>
        <taxon>Spermatophyta</taxon>
        <taxon>Magnoliopsida</taxon>
        <taxon>Liliopsida</taxon>
        <taxon>Poales</taxon>
        <taxon>Poaceae</taxon>
        <taxon>BOP clade</taxon>
        <taxon>Oryzoideae</taxon>
        <taxon>Oryzeae</taxon>
        <taxon>Oryzinae</taxon>
        <taxon>Leersia</taxon>
    </lineage>
</organism>
<dbReference type="Gramene" id="LPERR04G19260.1">
    <property type="protein sequence ID" value="LPERR04G19260.1"/>
    <property type="gene ID" value="LPERR04G19260"/>
</dbReference>
<dbReference type="AlphaFoldDB" id="A0A0D9W8T8"/>
<dbReference type="PANTHER" id="PTHR33530:SF8">
    <property type="entry name" value="OS04G0591500 PROTEIN"/>
    <property type="match status" value="1"/>
</dbReference>
<feature type="transmembrane region" description="Helical" evidence="1">
    <location>
        <begin position="107"/>
        <end position="131"/>
    </location>
</feature>
<dbReference type="HOGENOM" id="CLU_129564_0_0_1"/>
<protein>
    <submittedName>
        <fullName evidence="2">Uncharacterized protein</fullName>
    </submittedName>
</protein>
<keyword evidence="3" id="KW-1185">Reference proteome</keyword>
<keyword evidence="1" id="KW-0812">Transmembrane</keyword>
<dbReference type="Pfam" id="PF12442">
    <property type="entry name" value="DUF3681"/>
    <property type="match status" value="1"/>
</dbReference>
<dbReference type="EnsemblPlants" id="LPERR04G19260.1">
    <property type="protein sequence ID" value="LPERR04G19260.1"/>
    <property type="gene ID" value="LPERR04G19260"/>
</dbReference>
<dbReference type="InterPro" id="IPR022149">
    <property type="entry name" value="DUF3681"/>
</dbReference>
<dbReference type="eggNOG" id="ENOG502R3KM">
    <property type="taxonomic scope" value="Eukaryota"/>
</dbReference>
<evidence type="ECO:0000313" key="3">
    <source>
        <dbReference type="Proteomes" id="UP000032180"/>
    </source>
</evidence>
<dbReference type="PANTHER" id="PTHR33530">
    <property type="entry name" value="OS01G0147100 PROTEIN"/>
    <property type="match status" value="1"/>
</dbReference>
<feature type="transmembrane region" description="Helical" evidence="1">
    <location>
        <begin position="42"/>
        <end position="59"/>
    </location>
</feature>
<dbReference type="SMR" id="A0A0D9W8T8"/>
<keyword evidence="1" id="KW-0472">Membrane</keyword>
<dbReference type="Proteomes" id="UP000032180">
    <property type="component" value="Chromosome 4"/>
</dbReference>
<evidence type="ECO:0000256" key="1">
    <source>
        <dbReference type="SAM" id="Phobius"/>
    </source>
</evidence>
<name>A0A0D9W8T8_9ORYZ</name>
<reference evidence="2 3" key="1">
    <citation type="submission" date="2012-08" db="EMBL/GenBank/DDBJ databases">
        <title>Oryza genome evolution.</title>
        <authorList>
            <person name="Wing R.A."/>
        </authorList>
    </citation>
    <scope>NUCLEOTIDE SEQUENCE</scope>
</reference>
<sequence length="132" mass="13928">MGNAALLALHADSELALGDGNTNAAAEMVEASHDVTKLRRALFAGGVGQAAAALYLALFRPPAGLFLRNNLLFYSYYVVLVVIVLFGVAEAWVGIWVSHQPRCRQAAGMTVLCLSVLPMLFLVGIGGSAILK</sequence>